<dbReference type="PANTHER" id="PTHR47089">
    <property type="entry name" value="ABC TRANSPORTER, PERMEASE PROTEIN"/>
    <property type="match status" value="1"/>
</dbReference>
<feature type="transmembrane region" description="Helical" evidence="7">
    <location>
        <begin position="260"/>
        <end position="280"/>
    </location>
</feature>
<evidence type="ECO:0000256" key="7">
    <source>
        <dbReference type="SAM" id="Phobius"/>
    </source>
</evidence>
<feature type="transmembrane region" description="Helical" evidence="7">
    <location>
        <begin position="20"/>
        <end position="44"/>
    </location>
</feature>
<dbReference type="GO" id="GO:0005886">
    <property type="term" value="C:plasma membrane"/>
    <property type="evidence" value="ECO:0007669"/>
    <property type="project" value="UniProtKB-SubCell"/>
</dbReference>
<feature type="transmembrane region" description="Helical" evidence="7">
    <location>
        <begin position="76"/>
        <end position="95"/>
    </location>
</feature>
<keyword evidence="9" id="KW-1185">Reference proteome</keyword>
<keyword evidence="2" id="KW-1003">Cell membrane</keyword>
<feature type="transmembrane region" description="Helical" evidence="7">
    <location>
        <begin position="286"/>
        <end position="304"/>
    </location>
</feature>
<dbReference type="AlphaFoldDB" id="A0A8J3T6L5"/>
<evidence type="ECO:0000256" key="2">
    <source>
        <dbReference type="ARBA" id="ARBA00022475"/>
    </source>
</evidence>
<name>A0A8J3T6L5_9ACTN</name>
<feature type="transmembrane region" description="Helical" evidence="7">
    <location>
        <begin position="212"/>
        <end position="230"/>
    </location>
</feature>
<evidence type="ECO:0000256" key="6">
    <source>
        <dbReference type="SAM" id="MobiDB-lite"/>
    </source>
</evidence>
<dbReference type="Proteomes" id="UP000599074">
    <property type="component" value="Unassembled WGS sequence"/>
</dbReference>
<feature type="transmembrane region" description="Helical" evidence="7">
    <location>
        <begin position="102"/>
        <end position="119"/>
    </location>
</feature>
<evidence type="ECO:0000256" key="4">
    <source>
        <dbReference type="ARBA" id="ARBA00022989"/>
    </source>
</evidence>
<gene>
    <name evidence="8" type="ORF">Pme01_07900</name>
</gene>
<dbReference type="EMBL" id="BOON01000006">
    <property type="protein sequence ID" value="GII21193.1"/>
    <property type="molecule type" value="Genomic_DNA"/>
</dbReference>
<evidence type="ECO:0000256" key="3">
    <source>
        <dbReference type="ARBA" id="ARBA00022692"/>
    </source>
</evidence>
<evidence type="ECO:0000313" key="8">
    <source>
        <dbReference type="EMBL" id="GII21193.1"/>
    </source>
</evidence>
<feature type="transmembrane region" description="Helical" evidence="7">
    <location>
        <begin position="337"/>
        <end position="356"/>
    </location>
</feature>
<sequence length="388" mass="40756">MSEVAAPRRSWAERLDWRQLLPRLLAPVAALLIAALISSIALVISDKDPLAAFSSMLDYGTQPDSLVDILNKSTDYYIAAVAVAIGFRMNLFNIGVDGQYRLATLVAAAVGAAPFLDWAPGFLRIVLIVVIAMLVGAFWAGVAAVLKVTRGVSEVISTIMLNFIGGQIVAFLLTTNHLGVQAKGSNDVTTPVLPKDAWLSGIPLIPGSASDVKGFVVVAVLVGVGYWFLLGHTRLGFDLRASGQNATSAVASGVNARRMVLYAMLLSGGVAGLVGLSELLGERHAYSSSVGGLGFTAIGIALLGRNSPVGIALASLLWAFLARASQILDIEEIPKEIITIMQGTTVLAVVVAYELATRLSRRAQQRRVGAAVSEPGPDKSADRSEVPA</sequence>
<dbReference type="GO" id="GO:0022857">
    <property type="term" value="F:transmembrane transporter activity"/>
    <property type="evidence" value="ECO:0007669"/>
    <property type="project" value="InterPro"/>
</dbReference>
<keyword evidence="3 7" id="KW-0812">Transmembrane</keyword>
<evidence type="ECO:0000313" key="9">
    <source>
        <dbReference type="Proteomes" id="UP000599074"/>
    </source>
</evidence>
<dbReference type="PANTHER" id="PTHR47089:SF1">
    <property type="entry name" value="GUANOSINE ABC TRANSPORTER PERMEASE PROTEIN NUPP"/>
    <property type="match status" value="1"/>
</dbReference>
<organism evidence="8 9">
    <name type="scientific">Planosporangium mesophilum</name>
    <dbReference type="NCBI Taxonomy" id="689768"/>
    <lineage>
        <taxon>Bacteria</taxon>
        <taxon>Bacillati</taxon>
        <taxon>Actinomycetota</taxon>
        <taxon>Actinomycetes</taxon>
        <taxon>Micromonosporales</taxon>
        <taxon>Micromonosporaceae</taxon>
        <taxon>Planosporangium</taxon>
    </lineage>
</organism>
<keyword evidence="4 7" id="KW-1133">Transmembrane helix</keyword>
<dbReference type="InterPro" id="IPR001851">
    <property type="entry name" value="ABC_transp_permease"/>
</dbReference>
<feature type="transmembrane region" description="Helical" evidence="7">
    <location>
        <begin position="155"/>
        <end position="173"/>
    </location>
</feature>
<proteinExistence type="predicted"/>
<comment type="caution">
    <text evidence="8">The sequence shown here is derived from an EMBL/GenBank/DDBJ whole genome shotgun (WGS) entry which is preliminary data.</text>
</comment>
<dbReference type="RefSeq" id="WP_168112610.1">
    <property type="nucleotide sequence ID" value="NZ_BOON01000006.1"/>
</dbReference>
<protein>
    <submittedName>
        <fullName evidence="8">ABC transporter permease</fullName>
    </submittedName>
</protein>
<dbReference type="Pfam" id="PF02653">
    <property type="entry name" value="BPD_transp_2"/>
    <property type="match status" value="1"/>
</dbReference>
<feature type="transmembrane region" description="Helical" evidence="7">
    <location>
        <begin position="125"/>
        <end position="146"/>
    </location>
</feature>
<keyword evidence="5 7" id="KW-0472">Membrane</keyword>
<accession>A0A8J3T6L5</accession>
<feature type="transmembrane region" description="Helical" evidence="7">
    <location>
        <begin position="309"/>
        <end position="325"/>
    </location>
</feature>
<dbReference type="CDD" id="cd06580">
    <property type="entry name" value="TM_PBP1_transp_TpRbsC_like"/>
    <property type="match status" value="1"/>
</dbReference>
<evidence type="ECO:0000256" key="1">
    <source>
        <dbReference type="ARBA" id="ARBA00004651"/>
    </source>
</evidence>
<comment type="subcellular location">
    <subcellularLocation>
        <location evidence="1">Cell membrane</location>
        <topology evidence="1">Multi-pass membrane protein</topology>
    </subcellularLocation>
</comment>
<reference evidence="8" key="1">
    <citation type="submission" date="2021-01" db="EMBL/GenBank/DDBJ databases">
        <title>Whole genome shotgun sequence of Planosporangium mesophilum NBRC 109066.</title>
        <authorList>
            <person name="Komaki H."/>
            <person name="Tamura T."/>
        </authorList>
    </citation>
    <scope>NUCLEOTIDE SEQUENCE</scope>
    <source>
        <strain evidence="8">NBRC 109066</strain>
    </source>
</reference>
<feature type="region of interest" description="Disordered" evidence="6">
    <location>
        <begin position="367"/>
        <end position="388"/>
    </location>
</feature>
<feature type="compositionally biased region" description="Basic and acidic residues" evidence="6">
    <location>
        <begin position="376"/>
        <end position="388"/>
    </location>
</feature>
<evidence type="ECO:0000256" key="5">
    <source>
        <dbReference type="ARBA" id="ARBA00023136"/>
    </source>
</evidence>